<dbReference type="AlphaFoldDB" id="A0AA90YSI9"/>
<protein>
    <recommendedName>
        <fullName evidence="3">Plant Basic Secretory Protein</fullName>
    </recommendedName>
</protein>
<dbReference type="Proteomes" id="UP000597886">
    <property type="component" value="Unassembled WGS sequence"/>
</dbReference>
<evidence type="ECO:0000313" key="2">
    <source>
        <dbReference type="Proteomes" id="UP000597886"/>
    </source>
</evidence>
<proteinExistence type="predicted"/>
<evidence type="ECO:0000313" key="1">
    <source>
        <dbReference type="EMBL" id="NOE18218.1"/>
    </source>
</evidence>
<gene>
    <name evidence="1" type="ORF">GS634_08790</name>
</gene>
<dbReference type="RefSeq" id="WP_171329617.1">
    <property type="nucleotide sequence ID" value="NZ_WVRA01000002.1"/>
</dbReference>
<organism evidence="1 2">
    <name type="scientific">Ruegeria atlantica</name>
    <dbReference type="NCBI Taxonomy" id="81569"/>
    <lineage>
        <taxon>Bacteria</taxon>
        <taxon>Pseudomonadati</taxon>
        <taxon>Pseudomonadota</taxon>
        <taxon>Alphaproteobacteria</taxon>
        <taxon>Rhodobacterales</taxon>
        <taxon>Roseobacteraceae</taxon>
        <taxon>Ruegeria</taxon>
    </lineage>
</organism>
<dbReference type="EMBL" id="WVRA01000002">
    <property type="protein sequence ID" value="NOE18218.1"/>
    <property type="molecule type" value="Genomic_DNA"/>
</dbReference>
<reference evidence="1" key="1">
    <citation type="submission" date="2019-12" db="EMBL/GenBank/DDBJ databases">
        <title>Ruegeria JWLKs population differentiation of coral mucus and skeleton niches.</title>
        <authorList>
            <person name="Luo D."/>
        </authorList>
    </citation>
    <scope>NUCLEOTIDE SEQUENCE</scope>
    <source>
        <strain evidence="1">HKCCD6181</strain>
    </source>
</reference>
<name>A0AA90YSI9_9RHOB</name>
<dbReference type="PROSITE" id="PS51257">
    <property type="entry name" value="PROKAR_LIPOPROTEIN"/>
    <property type="match status" value="1"/>
</dbReference>
<sequence length="230" mass="26138">MVLRVFLCALLLLSSCGRPLTKQERDFADAIQGETLNLDSVRLVQGAPVANVTYFREERPRLACRERILPPVEPGPVTGRPAAVALFNKVYFARDWYLEDYMSDFPDQMNLVAAMLLAHELTHVWQWQNRRTTGYHPLRAAAEHGGRSDPYLFDLETSPDFLSYGFEQQGAIVEEYVCCRALDPQATRTKRLHRMLSAHYDLSPLPQKGRERAILLPWSEAEIDGICSGT</sequence>
<evidence type="ECO:0008006" key="3">
    <source>
        <dbReference type="Google" id="ProtNLM"/>
    </source>
</evidence>
<comment type="caution">
    <text evidence="1">The sequence shown here is derived from an EMBL/GenBank/DDBJ whole genome shotgun (WGS) entry which is preliminary data.</text>
</comment>
<accession>A0AA90YSI9</accession>